<dbReference type="OrthoDB" id="19232at2759"/>
<dbReference type="InterPro" id="IPR055296">
    <property type="entry name" value="SRL2-like"/>
</dbReference>
<dbReference type="Pfam" id="PF21052">
    <property type="entry name" value="EFR3_ARM"/>
    <property type="match status" value="1"/>
</dbReference>
<dbReference type="InterPro" id="IPR016024">
    <property type="entry name" value="ARM-type_fold"/>
</dbReference>
<sequence length="1010" mass="112217">MGVMSRRVVPACGNLCFFCPSMRARSRQPVKRYKKLLADIFPRNQDAEPNDRKIGKLCEYALKNPLRIPKITNYLEQRCYKDLRNENFGSVKVVCCIYKKLLSSCKELMPLFASSLLGIVRTLLEQTRHNEMRILGCNTLVDFIGSQVDGTHMFNLEGLIPKLCQSAEEVGDDEIPLRLRSAGMQALASMVWFMGAHSHISMDFDNIISATLENYMDFPVTPENGKIDRKYPQSQDQWVGGVVKAEEHGPSFPDMSRKVISISNVMTTPDMDPKMDTSKSPFYWARVCFRNMAKLAKEATTVRRVLEPLFNNFDARNHWSSEKGIARSVLIYLQLLLEESGDNSDLLLSILVKHLDHKNVAKQPLVQIDILNVTTQLARNAKRQASVAIIGAITDLIKLLRKCLQSSSELSSPRVSTEKWNSDLQSALEKCILQLSNKVGDVGPILDMMAVVLENVPACTVIARSTISAVHRTAQIISSIPNILYHNKAFPDALFHQLLLAMSHPDNKTRVGAHSVFSIVLMPSLLSPWSNRDGKTSEAVPGLLSGSTSEKVRSRSFSFQDEGNNKLEFTDAGVREEGSQISDVGMKRLAVCQPHDQSYSFKRAFTEGKIPLSSLRLSSDQVSLLLSSIWVQATSAENTPANFVAMAHSYNLALLFTRSKASSHMALVRFFQLALSLRSISLNQEGGLQPSRRRSLFTLASYMLMFSARAGNFLELIPIVTASLTDETVDPYLELIGDVRVQVVCIDSDKVKRVYGSQEDDNAALKSLSAIELDDHLLKESVVSHIMSKFGTLSEDELSGINKQLLEEFSPDDAYPLGAPLFLETPRPCSPLALMEFQAFDEVMPSAALTDEEAYPEPNGSQSDRKSSLSINTLDILSVNELLQSVLETARQVASSPVSSTPIPYDQMKSQCEALVNGKQQKMLVLRSFKNHQEAKAIAISGESEKKDSALLNVLLFQKSDISEEDMNIINKDQVLGRNGLILCSREYGQSSFRLPPASPYDKFLKAAGC</sequence>
<dbReference type="PANTHER" id="PTHR46087">
    <property type="entry name" value="PUTATIVE, EXPRESSED-RELATED"/>
    <property type="match status" value="1"/>
</dbReference>
<dbReference type="FunCoup" id="A0A1Q3DF73">
    <property type="interactions" value="1995"/>
</dbReference>
<dbReference type="STRING" id="3775.A0A1Q3DF73"/>
<evidence type="ECO:0000313" key="2">
    <source>
        <dbReference type="Proteomes" id="UP000187406"/>
    </source>
</evidence>
<dbReference type="InterPro" id="IPR049152">
    <property type="entry name" value="EFR3-like_ARM"/>
</dbReference>
<comment type="caution">
    <text evidence="1">The sequence shown here is derived from an EMBL/GenBank/DDBJ whole genome shotgun (WGS) entry which is preliminary data.</text>
</comment>
<protein>
    <submittedName>
        <fullName evidence="1">Uncharacterized protein</fullName>
    </submittedName>
</protein>
<dbReference type="EMBL" id="BDDD01006724">
    <property type="protein sequence ID" value="GAV90898.1"/>
    <property type="molecule type" value="Genomic_DNA"/>
</dbReference>
<gene>
    <name evidence="1" type="ORF">CFOL_v3_34298</name>
</gene>
<proteinExistence type="predicted"/>
<dbReference type="InParanoid" id="A0A1Q3DF73"/>
<dbReference type="AlphaFoldDB" id="A0A1Q3DF73"/>
<keyword evidence="2" id="KW-1185">Reference proteome</keyword>
<reference evidence="2" key="1">
    <citation type="submission" date="2016-04" db="EMBL/GenBank/DDBJ databases">
        <title>Cephalotus genome sequencing.</title>
        <authorList>
            <person name="Fukushima K."/>
            <person name="Hasebe M."/>
            <person name="Fang X."/>
        </authorList>
    </citation>
    <scope>NUCLEOTIDE SEQUENCE [LARGE SCALE GENOMIC DNA]</scope>
    <source>
        <strain evidence="2">cv. St1</strain>
    </source>
</reference>
<dbReference type="Proteomes" id="UP000187406">
    <property type="component" value="Unassembled WGS sequence"/>
</dbReference>
<organism evidence="1 2">
    <name type="scientific">Cephalotus follicularis</name>
    <name type="common">Albany pitcher plant</name>
    <dbReference type="NCBI Taxonomy" id="3775"/>
    <lineage>
        <taxon>Eukaryota</taxon>
        <taxon>Viridiplantae</taxon>
        <taxon>Streptophyta</taxon>
        <taxon>Embryophyta</taxon>
        <taxon>Tracheophyta</taxon>
        <taxon>Spermatophyta</taxon>
        <taxon>Magnoliopsida</taxon>
        <taxon>eudicotyledons</taxon>
        <taxon>Gunneridae</taxon>
        <taxon>Pentapetalae</taxon>
        <taxon>rosids</taxon>
        <taxon>fabids</taxon>
        <taxon>Oxalidales</taxon>
        <taxon>Cephalotaceae</taxon>
        <taxon>Cephalotus</taxon>
    </lineage>
</organism>
<dbReference type="SUPFAM" id="SSF48371">
    <property type="entry name" value="ARM repeat"/>
    <property type="match status" value="1"/>
</dbReference>
<name>A0A1Q3DF73_CEPFO</name>
<evidence type="ECO:0000313" key="1">
    <source>
        <dbReference type="EMBL" id="GAV90898.1"/>
    </source>
</evidence>
<accession>A0A1Q3DF73</accession>
<dbReference type="PANTHER" id="PTHR46087:SF1">
    <property type="entry name" value="ARM REPEAT SUPERFAMILY PROTEIN"/>
    <property type="match status" value="1"/>
</dbReference>